<accession>A0ACA9Q6C7</accession>
<keyword evidence="2" id="KW-1185">Reference proteome</keyword>
<evidence type="ECO:0000313" key="1">
    <source>
        <dbReference type="EMBL" id="CAG8737570.1"/>
    </source>
</evidence>
<gene>
    <name evidence="1" type="ORF">SPELUC_LOCUS13558</name>
</gene>
<sequence>VDGIKKGMQLTNNPMLDNPAALSNEERKKQGVTERMPGSLSDTLKALREDKVLIEALGEPIIQCYTGVKE</sequence>
<feature type="non-terminal residue" evidence="1">
    <location>
        <position position="1"/>
    </location>
</feature>
<proteinExistence type="predicted"/>
<evidence type="ECO:0000313" key="2">
    <source>
        <dbReference type="Proteomes" id="UP000789366"/>
    </source>
</evidence>
<reference evidence="1" key="1">
    <citation type="submission" date="2021-06" db="EMBL/GenBank/DDBJ databases">
        <authorList>
            <person name="Kallberg Y."/>
            <person name="Tangrot J."/>
            <person name="Rosling A."/>
        </authorList>
    </citation>
    <scope>NUCLEOTIDE SEQUENCE</scope>
    <source>
        <strain evidence="1">28 12/20/2015</strain>
    </source>
</reference>
<comment type="caution">
    <text evidence="1">The sequence shown here is derived from an EMBL/GenBank/DDBJ whole genome shotgun (WGS) entry which is preliminary data.</text>
</comment>
<feature type="non-terminal residue" evidence="1">
    <location>
        <position position="70"/>
    </location>
</feature>
<organism evidence="1 2">
    <name type="scientific">Cetraspora pellucida</name>
    <dbReference type="NCBI Taxonomy" id="1433469"/>
    <lineage>
        <taxon>Eukaryota</taxon>
        <taxon>Fungi</taxon>
        <taxon>Fungi incertae sedis</taxon>
        <taxon>Mucoromycota</taxon>
        <taxon>Glomeromycotina</taxon>
        <taxon>Glomeromycetes</taxon>
        <taxon>Diversisporales</taxon>
        <taxon>Gigasporaceae</taxon>
        <taxon>Cetraspora</taxon>
    </lineage>
</organism>
<dbReference type="EMBL" id="CAJVPW010036365">
    <property type="protein sequence ID" value="CAG8737570.1"/>
    <property type="molecule type" value="Genomic_DNA"/>
</dbReference>
<protein>
    <submittedName>
        <fullName evidence="1">10512_t:CDS:1</fullName>
    </submittedName>
</protein>
<name>A0ACA9Q6C7_9GLOM</name>
<dbReference type="Proteomes" id="UP000789366">
    <property type="component" value="Unassembled WGS sequence"/>
</dbReference>